<keyword evidence="4" id="KW-0456">Lyase</keyword>
<feature type="domain" description="NAD-dependent epimerase/dehydratase" evidence="5">
    <location>
        <begin position="29"/>
        <end position="270"/>
    </location>
</feature>
<dbReference type="PANTHER" id="PTHR43078">
    <property type="entry name" value="UDP-GLUCURONIC ACID DECARBOXYLASE-RELATED"/>
    <property type="match status" value="1"/>
</dbReference>
<evidence type="ECO:0000313" key="7">
    <source>
        <dbReference type="Proteomes" id="UP000886860"/>
    </source>
</evidence>
<comment type="cofactor">
    <cofactor evidence="1">
        <name>NAD(+)</name>
        <dbReference type="ChEBI" id="CHEBI:57540"/>
    </cofactor>
</comment>
<keyword evidence="2" id="KW-0210">Decarboxylase</keyword>
<keyword evidence="3" id="KW-0520">NAD</keyword>
<organism evidence="6 7">
    <name type="scientific">Candidatus Caccovicinus merdipullorum</name>
    <dbReference type="NCBI Taxonomy" id="2840724"/>
    <lineage>
        <taxon>Bacteria</taxon>
        <taxon>Bacillati</taxon>
        <taxon>Bacillota</taxon>
        <taxon>Clostridia</taxon>
        <taxon>Eubacteriales</taxon>
        <taxon>Candidatus Caccovicinus</taxon>
    </lineage>
</organism>
<accession>A0A9D1GJK6</accession>
<dbReference type="Gene3D" id="3.40.50.720">
    <property type="entry name" value="NAD(P)-binding Rossmann-like Domain"/>
    <property type="match status" value="1"/>
</dbReference>
<name>A0A9D1GJK6_9FIRM</name>
<evidence type="ECO:0000256" key="3">
    <source>
        <dbReference type="ARBA" id="ARBA00023027"/>
    </source>
</evidence>
<dbReference type="AlphaFoldDB" id="A0A9D1GJK6"/>
<evidence type="ECO:0000256" key="1">
    <source>
        <dbReference type="ARBA" id="ARBA00001911"/>
    </source>
</evidence>
<reference evidence="6" key="2">
    <citation type="journal article" date="2021" name="PeerJ">
        <title>Extensive microbial diversity within the chicken gut microbiome revealed by metagenomics and culture.</title>
        <authorList>
            <person name="Gilroy R."/>
            <person name="Ravi A."/>
            <person name="Getino M."/>
            <person name="Pursley I."/>
            <person name="Horton D.L."/>
            <person name="Alikhan N.F."/>
            <person name="Baker D."/>
            <person name="Gharbi K."/>
            <person name="Hall N."/>
            <person name="Watson M."/>
            <person name="Adriaenssens E.M."/>
            <person name="Foster-Nyarko E."/>
            <person name="Jarju S."/>
            <person name="Secka A."/>
            <person name="Antonio M."/>
            <person name="Oren A."/>
            <person name="Chaudhuri R.R."/>
            <person name="La Ragione R."/>
            <person name="Hildebrand F."/>
            <person name="Pallen M.J."/>
        </authorList>
    </citation>
    <scope>NUCLEOTIDE SEQUENCE</scope>
    <source>
        <strain evidence="6">CHK123-3438</strain>
    </source>
</reference>
<evidence type="ECO:0000313" key="6">
    <source>
        <dbReference type="EMBL" id="HIT42165.1"/>
    </source>
</evidence>
<gene>
    <name evidence="6" type="ORF">IAB60_08750</name>
</gene>
<protein>
    <submittedName>
        <fullName evidence="6">NAD-dependent epimerase/dehydratase family protein</fullName>
    </submittedName>
</protein>
<dbReference type="InterPro" id="IPR001509">
    <property type="entry name" value="Epimerase_deHydtase"/>
</dbReference>
<dbReference type="GO" id="GO:0048040">
    <property type="term" value="F:UDP-glucuronate decarboxylase activity"/>
    <property type="evidence" value="ECO:0007669"/>
    <property type="project" value="TreeGrafter"/>
</dbReference>
<comment type="caution">
    <text evidence="6">The sequence shown here is derived from an EMBL/GenBank/DDBJ whole genome shotgun (WGS) entry which is preliminary data.</text>
</comment>
<dbReference type="EMBL" id="DVKS01000152">
    <property type="protein sequence ID" value="HIT42165.1"/>
    <property type="molecule type" value="Genomic_DNA"/>
</dbReference>
<dbReference type="GO" id="GO:0070403">
    <property type="term" value="F:NAD+ binding"/>
    <property type="evidence" value="ECO:0007669"/>
    <property type="project" value="InterPro"/>
</dbReference>
<dbReference type="GO" id="GO:0005737">
    <property type="term" value="C:cytoplasm"/>
    <property type="evidence" value="ECO:0007669"/>
    <property type="project" value="TreeGrafter"/>
</dbReference>
<proteinExistence type="predicted"/>
<reference evidence="6" key="1">
    <citation type="submission" date="2020-10" db="EMBL/GenBank/DDBJ databases">
        <authorList>
            <person name="Gilroy R."/>
        </authorList>
    </citation>
    <scope>NUCLEOTIDE SEQUENCE</scope>
    <source>
        <strain evidence="6">CHK123-3438</strain>
    </source>
</reference>
<dbReference type="PANTHER" id="PTHR43078:SF6">
    <property type="entry name" value="UDP-GLUCURONIC ACID DECARBOXYLASE 1"/>
    <property type="match status" value="1"/>
</dbReference>
<sequence length="350" mass="38373">MGQRNVIEEDIKFVAGLSLPWEKLEGKTVLLSGASGMIGSLLVSVLMERPESIRVIGIGRDIEKARTRFGKYWDRPDFLFLARDMNQPFSMEEKADFIIHAASNTHPAAYSSDPIGTMTTNLLGTISLLEYAASCIGSRFLLASSVEVYGENRGDREYFDESYCGYIDCNTVRAGYPESKRACEALCQAFIRQKGVDAVIARLSRTYGPTMLLSDTKAVSQFLKKGAAGEDIVLKSAGNQLYSYSYAADAVSGLLTVLLKGACGEAYNIADPNSDITLKDLSAMIARKSGGKVVFELPDEKEAAGYSKATKALMDGSKLKELGWQAAWDMEKGIERTLEGLRARLEKERQ</sequence>
<evidence type="ECO:0000259" key="5">
    <source>
        <dbReference type="Pfam" id="PF01370"/>
    </source>
</evidence>
<dbReference type="GO" id="GO:0042732">
    <property type="term" value="P:D-xylose metabolic process"/>
    <property type="evidence" value="ECO:0007669"/>
    <property type="project" value="InterPro"/>
</dbReference>
<evidence type="ECO:0000256" key="4">
    <source>
        <dbReference type="ARBA" id="ARBA00023239"/>
    </source>
</evidence>
<evidence type="ECO:0000256" key="2">
    <source>
        <dbReference type="ARBA" id="ARBA00022793"/>
    </source>
</evidence>
<dbReference type="InterPro" id="IPR044516">
    <property type="entry name" value="UXS-like"/>
</dbReference>
<dbReference type="Pfam" id="PF01370">
    <property type="entry name" value="Epimerase"/>
    <property type="match status" value="1"/>
</dbReference>
<dbReference type="InterPro" id="IPR036291">
    <property type="entry name" value="NAD(P)-bd_dom_sf"/>
</dbReference>
<dbReference type="SUPFAM" id="SSF51735">
    <property type="entry name" value="NAD(P)-binding Rossmann-fold domains"/>
    <property type="match status" value="1"/>
</dbReference>
<dbReference type="Proteomes" id="UP000886860">
    <property type="component" value="Unassembled WGS sequence"/>
</dbReference>